<evidence type="ECO:0000313" key="3">
    <source>
        <dbReference type="EMBL" id="CAB4778262.1"/>
    </source>
</evidence>
<dbReference type="Pfam" id="PF12706">
    <property type="entry name" value="Lactamase_B_2"/>
    <property type="match status" value="1"/>
</dbReference>
<dbReference type="SUPFAM" id="SSF56281">
    <property type="entry name" value="Metallo-hydrolase/oxidoreductase"/>
    <property type="match status" value="1"/>
</dbReference>
<dbReference type="InterPro" id="IPR001279">
    <property type="entry name" value="Metallo-B-lactamas"/>
</dbReference>
<dbReference type="EMBL" id="CAFBMF010000068">
    <property type="protein sequence ID" value="CAB4903713.1"/>
    <property type="molecule type" value="Genomic_DNA"/>
</dbReference>
<dbReference type="EMBL" id="CAEZYH010000050">
    <property type="protein sequence ID" value="CAB4722823.1"/>
    <property type="molecule type" value="Genomic_DNA"/>
</dbReference>
<dbReference type="PANTHER" id="PTHR42663">
    <property type="entry name" value="HYDROLASE C777.06C-RELATED-RELATED"/>
    <property type="match status" value="1"/>
</dbReference>
<feature type="domain" description="Metallo-beta-lactamase" evidence="1">
    <location>
        <begin position="86"/>
        <end position="260"/>
    </location>
</feature>
<dbReference type="Gene3D" id="3.60.15.10">
    <property type="entry name" value="Ribonuclease Z/Hydroxyacylglutathione hydrolase-like"/>
    <property type="match status" value="1"/>
</dbReference>
<dbReference type="EMBL" id="CAFBPS010000037">
    <property type="protein sequence ID" value="CAB5027543.1"/>
    <property type="molecule type" value="Genomic_DNA"/>
</dbReference>
<sequence>MPISFTPVCHLAFTCIGGDQNIDVTFFGVRGSTPCHGDDTRRYGGNTSCVGLSAPNQPPLVFDLGTGLRYCGDKIPATGPFEGHCLLTHMHWDHVQGLPFFVPTLRDGANFQIFGPVQDDGRSVHDVFEAFIKPPMFPVSVTSLPGTFVFHDVADSDFHIGQMQVKSRLVPHVGNTLGFRVNYESVGVTYLPDHQMPEDGSMGITDGARELCEGAELLIHDAQYTNEEFPTKSNWGHCTVDYAVWVAIECGVKKLALFHHDPTRSDDAVDELLAAAKRRGEKHGVEVFAAAENQVVSLPCA</sequence>
<protein>
    <submittedName>
        <fullName evidence="2">Unannotated protein</fullName>
    </submittedName>
</protein>
<evidence type="ECO:0000313" key="7">
    <source>
        <dbReference type="EMBL" id="CAB5027543.1"/>
    </source>
</evidence>
<dbReference type="CDD" id="cd07715">
    <property type="entry name" value="TaR3-like_MBL-fold"/>
    <property type="match status" value="1"/>
</dbReference>
<name>A0A6J6RK81_9ZZZZ</name>
<dbReference type="InterPro" id="IPR036866">
    <property type="entry name" value="RibonucZ/Hydroxyglut_hydro"/>
</dbReference>
<gene>
    <name evidence="2" type="ORF">UFOPK2658_01171</name>
    <name evidence="3" type="ORF">UFOPK2880_01261</name>
    <name evidence="4" type="ORF">UFOPK3004_01273</name>
    <name evidence="5" type="ORF">UFOPK3304_01158</name>
    <name evidence="6" type="ORF">UFOPK3494_01082</name>
    <name evidence="7" type="ORF">UFOPK4134_00683</name>
</gene>
<evidence type="ECO:0000313" key="6">
    <source>
        <dbReference type="EMBL" id="CAB4903713.1"/>
    </source>
</evidence>
<evidence type="ECO:0000259" key="1">
    <source>
        <dbReference type="Pfam" id="PF12706"/>
    </source>
</evidence>
<dbReference type="EMBL" id="CAEZZP010000085">
    <property type="protein sequence ID" value="CAB4778262.1"/>
    <property type="molecule type" value="Genomic_DNA"/>
</dbReference>
<evidence type="ECO:0000313" key="5">
    <source>
        <dbReference type="EMBL" id="CAB4873866.1"/>
    </source>
</evidence>
<dbReference type="AlphaFoldDB" id="A0A6J6RK81"/>
<evidence type="ECO:0000313" key="4">
    <source>
        <dbReference type="EMBL" id="CAB4811481.1"/>
    </source>
</evidence>
<evidence type="ECO:0000313" key="2">
    <source>
        <dbReference type="EMBL" id="CAB4722823.1"/>
    </source>
</evidence>
<reference evidence="2" key="1">
    <citation type="submission" date="2020-05" db="EMBL/GenBank/DDBJ databases">
        <authorList>
            <person name="Chiriac C."/>
            <person name="Salcher M."/>
            <person name="Ghai R."/>
            <person name="Kavagutti S V."/>
        </authorList>
    </citation>
    <scope>NUCLEOTIDE SEQUENCE</scope>
</reference>
<dbReference type="EMBL" id="CAFAAL010000124">
    <property type="protein sequence ID" value="CAB4811481.1"/>
    <property type="molecule type" value="Genomic_DNA"/>
</dbReference>
<dbReference type="PANTHER" id="PTHR42663:SF4">
    <property type="entry name" value="SLL1036 PROTEIN"/>
    <property type="match status" value="1"/>
</dbReference>
<proteinExistence type="predicted"/>
<dbReference type="EMBL" id="CAFBLJ010000059">
    <property type="protein sequence ID" value="CAB4873866.1"/>
    <property type="molecule type" value="Genomic_DNA"/>
</dbReference>
<accession>A0A6J6RK81</accession>
<organism evidence="2">
    <name type="scientific">freshwater metagenome</name>
    <dbReference type="NCBI Taxonomy" id="449393"/>
    <lineage>
        <taxon>unclassified sequences</taxon>
        <taxon>metagenomes</taxon>
        <taxon>ecological metagenomes</taxon>
    </lineage>
</organism>